<name>A0A9X1SS72_9ACTN</name>
<keyword evidence="2" id="KW-1185">Reference proteome</keyword>
<dbReference type="InterPro" id="IPR052194">
    <property type="entry name" value="MESH1"/>
</dbReference>
<comment type="caution">
    <text evidence="1">The sequence shown here is derived from an EMBL/GenBank/DDBJ whole genome shotgun (WGS) entry which is preliminary data.</text>
</comment>
<evidence type="ECO:0000313" key="2">
    <source>
        <dbReference type="Proteomes" id="UP001138997"/>
    </source>
</evidence>
<organism evidence="1 2">
    <name type="scientific">Kineosporia babensis</name>
    <dbReference type="NCBI Taxonomy" id="499548"/>
    <lineage>
        <taxon>Bacteria</taxon>
        <taxon>Bacillati</taxon>
        <taxon>Actinomycetota</taxon>
        <taxon>Actinomycetes</taxon>
        <taxon>Kineosporiales</taxon>
        <taxon>Kineosporiaceae</taxon>
        <taxon>Kineosporia</taxon>
    </lineage>
</organism>
<gene>
    <name evidence="1" type="ORF">LR394_03710</name>
</gene>
<proteinExistence type="predicted"/>
<dbReference type="PANTHER" id="PTHR46246:SF1">
    <property type="entry name" value="GUANOSINE-3',5'-BIS(DIPHOSPHATE) 3'-PYROPHOSPHOHYDROLASE MESH1"/>
    <property type="match status" value="1"/>
</dbReference>
<dbReference type="Pfam" id="PF13328">
    <property type="entry name" value="HD_4"/>
    <property type="match status" value="1"/>
</dbReference>
<dbReference type="EMBL" id="JAJOMB010000002">
    <property type="protein sequence ID" value="MCD5309986.1"/>
    <property type="molecule type" value="Genomic_DNA"/>
</dbReference>
<dbReference type="SUPFAM" id="SSF109604">
    <property type="entry name" value="HD-domain/PDEase-like"/>
    <property type="match status" value="1"/>
</dbReference>
<dbReference type="PANTHER" id="PTHR46246">
    <property type="entry name" value="GUANOSINE-3',5'-BIS(DIPHOSPHATE) 3'-PYROPHOSPHOHYDROLASE MESH1"/>
    <property type="match status" value="1"/>
</dbReference>
<dbReference type="AlphaFoldDB" id="A0A9X1SS72"/>
<sequence length="199" mass="22326">MRTFDGWPDWPSAHTALSSELDAPALNRLGEIYVFAAERHAGQTRPAGEPYVDHLLQVVDVLVNGPGLTDTDLLAAALLHDVVEDTPTEITEVSDRFGTAVGELVNWVTQPPRPLQQSKSEARAAYLNHLSQAPDRVLALKLSDRITNVQQLHTHPRPEKQASYYRETIEYIVPLAAQLPWYRTWFIAWKNEFGYLAGS</sequence>
<protein>
    <submittedName>
        <fullName evidence="1">HD domain-containing protein</fullName>
    </submittedName>
</protein>
<dbReference type="Gene3D" id="1.10.3210.10">
    <property type="entry name" value="Hypothetical protein af1432"/>
    <property type="match status" value="1"/>
</dbReference>
<dbReference type="GO" id="GO:0008893">
    <property type="term" value="F:guanosine-3',5'-bis(diphosphate) 3'-diphosphatase activity"/>
    <property type="evidence" value="ECO:0007669"/>
    <property type="project" value="TreeGrafter"/>
</dbReference>
<dbReference type="RefSeq" id="WP_231438915.1">
    <property type="nucleotide sequence ID" value="NZ_JAJOMB010000002.1"/>
</dbReference>
<reference evidence="1" key="1">
    <citation type="submission" date="2021-11" db="EMBL/GenBank/DDBJ databases">
        <title>Streptomyces corallinus and Kineosporia corallina sp. nov., two new coral-derived marine actinobacteria.</title>
        <authorList>
            <person name="Buangrab K."/>
            <person name="Sutthacheep M."/>
            <person name="Yeemin T."/>
            <person name="Harunari E."/>
            <person name="Igarashi Y."/>
            <person name="Sripreechasak P."/>
            <person name="Kanchanasin P."/>
            <person name="Tanasupawat S."/>
            <person name="Phongsopitanun W."/>
        </authorList>
    </citation>
    <scope>NUCLEOTIDE SEQUENCE</scope>
    <source>
        <strain evidence="1">JCM 31032</strain>
    </source>
</reference>
<evidence type="ECO:0000313" key="1">
    <source>
        <dbReference type="EMBL" id="MCD5309986.1"/>
    </source>
</evidence>
<accession>A0A9X1SS72</accession>
<dbReference type="Proteomes" id="UP001138997">
    <property type="component" value="Unassembled WGS sequence"/>
</dbReference>